<evidence type="ECO:0000256" key="8">
    <source>
        <dbReference type="HAMAP-Rule" id="MF_00530"/>
    </source>
</evidence>
<dbReference type="CDD" id="cd12152">
    <property type="entry name" value="F1-ATPase_delta"/>
    <property type="match status" value="1"/>
</dbReference>
<dbReference type="InterPro" id="IPR020546">
    <property type="entry name" value="ATP_synth_F1_dsu/esu_N"/>
</dbReference>
<feature type="coiled-coil region" evidence="10">
    <location>
        <begin position="93"/>
        <end position="120"/>
    </location>
</feature>
<dbReference type="NCBIfam" id="TIGR01216">
    <property type="entry name" value="ATP_synt_epsi"/>
    <property type="match status" value="1"/>
</dbReference>
<gene>
    <name evidence="13" type="primary">atpC_1</name>
    <name evidence="8" type="synonym">atpC</name>
    <name evidence="13" type="ORF">ANBU17_31100</name>
</gene>
<evidence type="ECO:0000256" key="6">
    <source>
        <dbReference type="ARBA" id="ARBA00023196"/>
    </source>
</evidence>
<dbReference type="SUPFAM" id="SSF51344">
    <property type="entry name" value="Epsilon subunit of F1F0-ATP synthase N-terminal domain"/>
    <property type="match status" value="1"/>
</dbReference>
<protein>
    <recommendedName>
        <fullName evidence="8">ATP synthase epsilon chain</fullName>
    </recommendedName>
    <alternativeName>
        <fullName evidence="8">ATP synthase F1 sector epsilon subunit</fullName>
    </alternativeName>
    <alternativeName>
        <fullName evidence="8">F-ATPase epsilon subunit</fullName>
    </alternativeName>
</protein>
<dbReference type="PANTHER" id="PTHR13822:SF10">
    <property type="entry name" value="ATP SYNTHASE EPSILON CHAIN, CHLOROPLASTIC"/>
    <property type="match status" value="1"/>
</dbReference>
<reference evidence="13" key="1">
    <citation type="submission" date="2020-06" db="EMBL/GenBank/DDBJ databases">
        <title>Characterization of fructooligosaccharide metabolism and fructooligosaccharide-degrading enzymes in human commensal butyrate producers.</title>
        <authorList>
            <person name="Tanno H."/>
            <person name="Fujii T."/>
            <person name="Hirano K."/>
            <person name="Maeno S."/>
            <person name="Tonozuka T."/>
            <person name="Sakamoto M."/>
            <person name="Ohkuma M."/>
            <person name="Tochio T."/>
            <person name="Endo A."/>
        </authorList>
    </citation>
    <scope>NUCLEOTIDE SEQUENCE</scope>
    <source>
        <strain evidence="13">JCM 17466</strain>
    </source>
</reference>
<dbReference type="InterPro" id="IPR001469">
    <property type="entry name" value="ATP_synth_F1_dsu/esu"/>
</dbReference>
<evidence type="ECO:0000259" key="12">
    <source>
        <dbReference type="Pfam" id="PF02823"/>
    </source>
</evidence>
<evidence type="ECO:0000256" key="4">
    <source>
        <dbReference type="ARBA" id="ARBA00023065"/>
    </source>
</evidence>
<evidence type="ECO:0000256" key="2">
    <source>
        <dbReference type="ARBA" id="ARBA00005712"/>
    </source>
</evidence>
<keyword evidence="3 8" id="KW-0813">Transport</keyword>
<proteinExistence type="inferred from homology"/>
<dbReference type="InterPro" id="IPR036771">
    <property type="entry name" value="ATPsynth_dsu/esu_N"/>
</dbReference>
<dbReference type="RefSeq" id="WP_201312406.1">
    <property type="nucleotide sequence ID" value="NZ_BLYI01000075.1"/>
</dbReference>
<dbReference type="Proteomes" id="UP000613208">
    <property type="component" value="Unassembled WGS sequence"/>
</dbReference>
<dbReference type="Pfam" id="PF02823">
    <property type="entry name" value="ATP-synt_DE_N"/>
    <property type="match status" value="1"/>
</dbReference>
<evidence type="ECO:0000256" key="5">
    <source>
        <dbReference type="ARBA" id="ARBA00023136"/>
    </source>
</evidence>
<dbReference type="Gene3D" id="2.60.15.10">
    <property type="entry name" value="F0F1 ATP synthase delta/epsilon subunit, N-terminal"/>
    <property type="match status" value="1"/>
</dbReference>
<comment type="caution">
    <text evidence="13">The sequence shown here is derived from an EMBL/GenBank/DDBJ whole genome shotgun (WGS) entry which is preliminary data.</text>
</comment>
<dbReference type="Gene3D" id="1.20.5.440">
    <property type="entry name" value="ATP synthase delta/epsilon subunit, C-terminal domain"/>
    <property type="match status" value="1"/>
</dbReference>
<accession>A0A916QDP5</accession>
<comment type="subunit">
    <text evidence="8 9">F-type ATPases have 2 components, CF(1) - the catalytic core - and CF(0) - the membrane proton channel. CF(1) has five subunits: alpha(3), beta(3), gamma(1), delta(1), epsilon(1). CF(0) has three main subunits: a, b and c.</text>
</comment>
<comment type="subcellular location">
    <subcellularLocation>
        <location evidence="1 8">Cell membrane</location>
        <topology evidence="1 8">Peripheral membrane protein</topology>
    </subcellularLocation>
</comment>
<dbReference type="HAMAP" id="MF_00530">
    <property type="entry name" value="ATP_synth_epsil_bac"/>
    <property type="match status" value="1"/>
</dbReference>
<name>A0A916QDP5_9FIRM</name>
<feature type="domain" description="ATP synthase epsilon subunit C-terminal" evidence="11">
    <location>
        <begin position="89"/>
        <end position="129"/>
    </location>
</feature>
<comment type="function">
    <text evidence="8">Produces ATP from ADP in the presence of a proton gradient across the membrane.</text>
</comment>
<comment type="similarity">
    <text evidence="2 8 9">Belongs to the ATPase epsilon chain family.</text>
</comment>
<keyword evidence="14" id="KW-1185">Reference proteome</keyword>
<evidence type="ECO:0000256" key="7">
    <source>
        <dbReference type="ARBA" id="ARBA00023310"/>
    </source>
</evidence>
<keyword evidence="10" id="KW-0175">Coiled coil</keyword>
<dbReference type="PANTHER" id="PTHR13822">
    <property type="entry name" value="ATP SYNTHASE DELTA/EPSILON CHAIN"/>
    <property type="match status" value="1"/>
</dbReference>
<keyword evidence="8" id="KW-0375">Hydrogen ion transport</keyword>
<dbReference type="GO" id="GO:0046933">
    <property type="term" value="F:proton-transporting ATP synthase activity, rotational mechanism"/>
    <property type="evidence" value="ECO:0007669"/>
    <property type="project" value="UniProtKB-UniRule"/>
</dbReference>
<dbReference type="Pfam" id="PF00401">
    <property type="entry name" value="ATP-synt_DE"/>
    <property type="match status" value="1"/>
</dbReference>
<evidence type="ECO:0000256" key="3">
    <source>
        <dbReference type="ARBA" id="ARBA00022448"/>
    </source>
</evidence>
<dbReference type="GO" id="GO:0045259">
    <property type="term" value="C:proton-transporting ATP synthase complex"/>
    <property type="evidence" value="ECO:0007669"/>
    <property type="project" value="UniProtKB-KW"/>
</dbReference>
<dbReference type="EMBL" id="BLYI01000075">
    <property type="protein sequence ID" value="GFO86763.1"/>
    <property type="molecule type" value="Genomic_DNA"/>
</dbReference>
<dbReference type="InterPro" id="IPR020547">
    <property type="entry name" value="ATP_synth_F1_esu_C"/>
</dbReference>
<evidence type="ECO:0000313" key="13">
    <source>
        <dbReference type="EMBL" id="GFO86763.1"/>
    </source>
</evidence>
<evidence type="ECO:0000259" key="11">
    <source>
        <dbReference type="Pfam" id="PF00401"/>
    </source>
</evidence>
<evidence type="ECO:0000313" key="14">
    <source>
        <dbReference type="Proteomes" id="UP000613208"/>
    </source>
</evidence>
<keyword evidence="7 8" id="KW-0066">ATP synthesis</keyword>
<evidence type="ECO:0000256" key="9">
    <source>
        <dbReference type="RuleBase" id="RU003656"/>
    </source>
</evidence>
<evidence type="ECO:0000256" key="10">
    <source>
        <dbReference type="SAM" id="Coils"/>
    </source>
</evidence>
<evidence type="ECO:0000256" key="1">
    <source>
        <dbReference type="ARBA" id="ARBA00004202"/>
    </source>
</evidence>
<keyword evidence="5 8" id="KW-0472">Membrane</keyword>
<keyword evidence="8" id="KW-1003">Cell membrane</keyword>
<dbReference type="InterPro" id="IPR036794">
    <property type="entry name" value="ATP_F1_dsu/esu_C_sf"/>
</dbReference>
<sequence>MAEEKMRLEIIMPERIFYEGNASMVELATTEGEIGVYPRHIPTTMIVAPGVLTITQEDGTKRQAALMSGFLEITPDSVSILAEVAEWPEEIDQERVKRAKQRAQERLKAKAADIDLARAELALKRALIREKMIQK</sequence>
<dbReference type="AlphaFoldDB" id="A0A916QDP5"/>
<dbReference type="SUPFAM" id="SSF46604">
    <property type="entry name" value="Epsilon subunit of F1F0-ATP synthase C-terminal domain"/>
    <property type="match status" value="1"/>
</dbReference>
<feature type="domain" description="ATP synthase F1 complex delta/epsilon subunit N-terminal" evidence="12">
    <location>
        <begin position="6"/>
        <end position="85"/>
    </location>
</feature>
<organism evidence="13 14">
    <name type="scientific">Anaerostipes butyraticus</name>
    <dbReference type="NCBI Taxonomy" id="645466"/>
    <lineage>
        <taxon>Bacteria</taxon>
        <taxon>Bacillati</taxon>
        <taxon>Bacillota</taxon>
        <taxon>Clostridia</taxon>
        <taxon>Lachnospirales</taxon>
        <taxon>Lachnospiraceae</taxon>
        <taxon>Anaerostipes</taxon>
    </lineage>
</organism>
<dbReference type="GO" id="GO:0005524">
    <property type="term" value="F:ATP binding"/>
    <property type="evidence" value="ECO:0007669"/>
    <property type="project" value="UniProtKB-UniRule"/>
</dbReference>
<keyword evidence="6 8" id="KW-0139">CF(1)</keyword>
<keyword evidence="4 8" id="KW-0406">Ion transport</keyword>
<dbReference type="GO" id="GO:0005886">
    <property type="term" value="C:plasma membrane"/>
    <property type="evidence" value="ECO:0007669"/>
    <property type="project" value="UniProtKB-SubCell"/>
</dbReference>